<proteinExistence type="predicted"/>
<name>A0A517Y8P3_9BACT</name>
<dbReference type="Proteomes" id="UP000315017">
    <property type="component" value="Chromosome"/>
</dbReference>
<dbReference type="Gene3D" id="3.30.420.10">
    <property type="entry name" value="Ribonuclease H-like superfamily/Ribonuclease H"/>
    <property type="match status" value="1"/>
</dbReference>
<dbReference type="AlphaFoldDB" id="A0A517Y8P3"/>
<accession>A0A517Y8P3</accession>
<sequence length="108" mass="12357">MVVRPCNAEPHALCPRGRISDETAVPASSQQTFHPNAVWVKEQVESFVTWANIQGMEPGIVQHDRDSKFTKNVNQALRRKRVNVKVPEFRTPNTNAFVERFVQSIQQE</sequence>
<reference evidence="1 2" key="1">
    <citation type="submission" date="2019-02" db="EMBL/GenBank/DDBJ databases">
        <title>Deep-cultivation of Planctomycetes and their phenomic and genomic characterization uncovers novel biology.</title>
        <authorList>
            <person name="Wiegand S."/>
            <person name="Jogler M."/>
            <person name="Boedeker C."/>
            <person name="Pinto D."/>
            <person name="Vollmers J."/>
            <person name="Rivas-Marin E."/>
            <person name="Kohn T."/>
            <person name="Peeters S.H."/>
            <person name="Heuer A."/>
            <person name="Rast P."/>
            <person name="Oberbeckmann S."/>
            <person name="Bunk B."/>
            <person name="Jeske O."/>
            <person name="Meyerdierks A."/>
            <person name="Storesund J.E."/>
            <person name="Kallscheuer N."/>
            <person name="Luecker S."/>
            <person name="Lage O.M."/>
            <person name="Pohl T."/>
            <person name="Merkel B.J."/>
            <person name="Hornburger P."/>
            <person name="Mueller R.-W."/>
            <person name="Bruemmer F."/>
            <person name="Labrenz M."/>
            <person name="Spormann A.M."/>
            <person name="Op den Camp H."/>
            <person name="Overmann J."/>
            <person name="Amann R."/>
            <person name="Jetten M.S.M."/>
            <person name="Mascher T."/>
            <person name="Medema M.H."/>
            <person name="Devos D.P."/>
            <person name="Kaster A.-K."/>
            <person name="Ovreas L."/>
            <person name="Rohde M."/>
            <person name="Galperin M.Y."/>
            <person name="Jogler C."/>
        </authorList>
    </citation>
    <scope>NUCLEOTIDE SEQUENCE [LARGE SCALE GENOMIC DNA]</scope>
    <source>
        <strain evidence="1 2">ETA_A8</strain>
    </source>
</reference>
<evidence type="ECO:0000313" key="2">
    <source>
        <dbReference type="Proteomes" id="UP000315017"/>
    </source>
</evidence>
<keyword evidence="2" id="KW-1185">Reference proteome</keyword>
<dbReference type="EMBL" id="CP036274">
    <property type="protein sequence ID" value="QDU26618.1"/>
    <property type="molecule type" value="Genomic_DNA"/>
</dbReference>
<dbReference type="KEGG" id="aagg:ETAA8_16980"/>
<gene>
    <name evidence="1" type="ORF">ETAA8_16980</name>
</gene>
<organism evidence="1 2">
    <name type="scientific">Anatilimnocola aggregata</name>
    <dbReference type="NCBI Taxonomy" id="2528021"/>
    <lineage>
        <taxon>Bacteria</taxon>
        <taxon>Pseudomonadati</taxon>
        <taxon>Planctomycetota</taxon>
        <taxon>Planctomycetia</taxon>
        <taxon>Pirellulales</taxon>
        <taxon>Pirellulaceae</taxon>
        <taxon>Anatilimnocola</taxon>
    </lineage>
</organism>
<evidence type="ECO:0000313" key="1">
    <source>
        <dbReference type="EMBL" id="QDU26618.1"/>
    </source>
</evidence>
<dbReference type="GO" id="GO:0003676">
    <property type="term" value="F:nucleic acid binding"/>
    <property type="evidence" value="ECO:0007669"/>
    <property type="project" value="InterPro"/>
</dbReference>
<dbReference type="InterPro" id="IPR036397">
    <property type="entry name" value="RNaseH_sf"/>
</dbReference>
<protein>
    <submittedName>
        <fullName evidence="1">Integrase core domain protein</fullName>
    </submittedName>
</protein>